<evidence type="ECO:0000313" key="9">
    <source>
        <dbReference type="EMBL" id="MBB5423774.1"/>
    </source>
</evidence>
<dbReference type="Proteomes" id="UP000592780">
    <property type="component" value="Unassembled WGS sequence"/>
</dbReference>
<feature type="transmembrane region" description="Helical" evidence="7">
    <location>
        <begin position="221"/>
        <end position="244"/>
    </location>
</feature>
<feature type="transmembrane region" description="Helical" evidence="7">
    <location>
        <begin position="256"/>
        <end position="275"/>
    </location>
</feature>
<feature type="transmembrane region" description="Helical" evidence="7">
    <location>
        <begin position="121"/>
        <end position="144"/>
    </location>
</feature>
<feature type="transmembrane region" description="Helical" evidence="7">
    <location>
        <begin position="378"/>
        <end position="396"/>
    </location>
</feature>
<organism evidence="9 10">
    <name type="scientific">Paraburkholderia atlantica</name>
    <dbReference type="NCBI Taxonomy" id="2654982"/>
    <lineage>
        <taxon>Bacteria</taxon>
        <taxon>Pseudomonadati</taxon>
        <taxon>Pseudomonadota</taxon>
        <taxon>Betaproteobacteria</taxon>
        <taxon>Burkholderiales</taxon>
        <taxon>Burkholderiaceae</taxon>
        <taxon>Paraburkholderia</taxon>
    </lineage>
</organism>
<dbReference type="InterPro" id="IPR011701">
    <property type="entry name" value="MFS"/>
</dbReference>
<dbReference type="GO" id="GO:0022857">
    <property type="term" value="F:transmembrane transporter activity"/>
    <property type="evidence" value="ECO:0007669"/>
    <property type="project" value="InterPro"/>
</dbReference>
<dbReference type="Gene3D" id="1.20.1250.20">
    <property type="entry name" value="MFS general substrate transporter like domains"/>
    <property type="match status" value="2"/>
</dbReference>
<feature type="transmembrane region" description="Helical" evidence="7">
    <location>
        <begin position="349"/>
        <end position="369"/>
    </location>
</feature>
<accession>A0A7W8V5G7</accession>
<evidence type="ECO:0000256" key="5">
    <source>
        <dbReference type="ARBA" id="ARBA00022989"/>
    </source>
</evidence>
<dbReference type="PROSITE" id="PS00216">
    <property type="entry name" value="SUGAR_TRANSPORT_1"/>
    <property type="match status" value="1"/>
</dbReference>
<feature type="transmembrane region" description="Helical" evidence="7">
    <location>
        <begin position="471"/>
        <end position="491"/>
    </location>
</feature>
<name>A0A7W8V5G7_PARAM</name>
<dbReference type="PANTHER" id="PTHR43045:SF1">
    <property type="entry name" value="SHIKIMATE TRANSPORTER"/>
    <property type="match status" value="1"/>
</dbReference>
<feature type="transmembrane region" description="Helical" evidence="7">
    <location>
        <begin position="315"/>
        <end position="337"/>
    </location>
</feature>
<evidence type="ECO:0000256" key="6">
    <source>
        <dbReference type="ARBA" id="ARBA00023136"/>
    </source>
</evidence>
<dbReference type="CDD" id="cd17369">
    <property type="entry name" value="MFS_ShiA_like"/>
    <property type="match status" value="1"/>
</dbReference>
<keyword evidence="4 7" id="KW-0812">Transmembrane</keyword>
<evidence type="ECO:0000313" key="10">
    <source>
        <dbReference type="Proteomes" id="UP000592780"/>
    </source>
</evidence>
<feature type="transmembrane region" description="Helical" evidence="7">
    <location>
        <begin position="441"/>
        <end position="465"/>
    </location>
</feature>
<dbReference type="AlphaFoldDB" id="A0A7W8V5G7"/>
<feature type="domain" description="Major facilitator superfamily (MFS) profile" evidence="8">
    <location>
        <begin position="83"/>
        <end position="496"/>
    </location>
</feature>
<keyword evidence="3" id="KW-1003">Cell membrane</keyword>
<dbReference type="EMBL" id="JACHDD010000003">
    <property type="protein sequence ID" value="MBB5423774.1"/>
    <property type="molecule type" value="Genomic_DNA"/>
</dbReference>
<reference evidence="9 10" key="1">
    <citation type="submission" date="2020-08" db="EMBL/GenBank/DDBJ databases">
        <title>Genomic Encyclopedia of Type Strains, Phase IV (KMG-V): Genome sequencing to study the core and pangenomes of soil and plant-associated prokaryotes.</title>
        <authorList>
            <person name="Whitman W."/>
        </authorList>
    </citation>
    <scope>NUCLEOTIDE SEQUENCE [LARGE SCALE GENOMIC DNA]</scope>
    <source>
        <strain evidence="9 10">JPY158</strain>
    </source>
</reference>
<feature type="transmembrane region" description="Helical" evidence="7">
    <location>
        <begin position="83"/>
        <end position="109"/>
    </location>
</feature>
<comment type="caution">
    <text evidence="9">The sequence shown here is derived from an EMBL/GenBank/DDBJ whole genome shotgun (WGS) entry which is preliminary data.</text>
</comment>
<dbReference type="Pfam" id="PF07690">
    <property type="entry name" value="MFS_1"/>
    <property type="match status" value="1"/>
</dbReference>
<dbReference type="PANTHER" id="PTHR43045">
    <property type="entry name" value="SHIKIMATE TRANSPORTER"/>
    <property type="match status" value="1"/>
</dbReference>
<keyword evidence="10" id="KW-1185">Reference proteome</keyword>
<evidence type="ECO:0000259" key="8">
    <source>
        <dbReference type="PROSITE" id="PS50850"/>
    </source>
</evidence>
<dbReference type="SUPFAM" id="SSF103473">
    <property type="entry name" value="MFS general substrate transporter"/>
    <property type="match status" value="1"/>
</dbReference>
<comment type="subcellular location">
    <subcellularLocation>
        <location evidence="1">Cell membrane</location>
        <topology evidence="1">Multi-pass membrane protein</topology>
    </subcellularLocation>
</comment>
<sequence>MRRQEIKNSQAVFERHFRAISLCAMQFRCGTSRFQSANNSTCSSQKRTVQQIRHSGDDMSFFADSDLAAEEHSAQAHLMARRAVAGATVGTALEWFDFALYGVVAATIFPKLFFPSLDPTASLLASLASFWAGLAARPLGAVICGMLGDRWGRRKLMLITVSVMGVSSFLMGLLPTYHQVGILAPTLLVTLRIIQGFALGGESTGAQLMAVEHASANRRGLYSGLLGICSPLSQILANFSLFTLAALLSSDDFDAWGWRVPFLASFVLVLLGIYIRRKVSETPAFEALKKTGARTRATNPLGTVFKYHWRTALRLTLFFCGPAALFYLIVVFSLSYLTKHLGVPKQTGFMLLMVANVCAIAGALVGGYLSDRIGRKRALMIGSFCTLICCLIYFPILNQNSIAMTMAVMGAFLGFTQFQSGIQPVWFAESFPTEARYTGSALSYSGANLLTGGPMPIVAVALLNAFNGSPWAIVAVCGSLNLISFLMIAISRETKDTALERSSTH</sequence>
<protein>
    <submittedName>
        <fullName evidence="9">MFS family permease</fullName>
    </submittedName>
</protein>
<gene>
    <name evidence="9" type="ORF">HDG40_001918</name>
</gene>
<dbReference type="InterPro" id="IPR020846">
    <property type="entry name" value="MFS_dom"/>
</dbReference>
<dbReference type="PROSITE" id="PS50850">
    <property type="entry name" value="MFS"/>
    <property type="match status" value="1"/>
</dbReference>
<keyword evidence="5 7" id="KW-1133">Transmembrane helix</keyword>
<keyword evidence="6 7" id="KW-0472">Membrane</keyword>
<feature type="transmembrane region" description="Helical" evidence="7">
    <location>
        <begin position="180"/>
        <end position="200"/>
    </location>
</feature>
<dbReference type="InterPro" id="IPR005829">
    <property type="entry name" value="Sugar_transporter_CS"/>
</dbReference>
<feature type="transmembrane region" description="Helical" evidence="7">
    <location>
        <begin position="156"/>
        <end position="174"/>
    </location>
</feature>
<keyword evidence="2" id="KW-0813">Transport</keyword>
<dbReference type="GO" id="GO:0005886">
    <property type="term" value="C:plasma membrane"/>
    <property type="evidence" value="ECO:0007669"/>
    <property type="project" value="UniProtKB-SubCell"/>
</dbReference>
<evidence type="ECO:0000256" key="1">
    <source>
        <dbReference type="ARBA" id="ARBA00004651"/>
    </source>
</evidence>
<proteinExistence type="predicted"/>
<evidence type="ECO:0000256" key="2">
    <source>
        <dbReference type="ARBA" id="ARBA00022448"/>
    </source>
</evidence>
<dbReference type="InterPro" id="IPR036259">
    <property type="entry name" value="MFS_trans_sf"/>
</dbReference>
<evidence type="ECO:0000256" key="7">
    <source>
        <dbReference type="SAM" id="Phobius"/>
    </source>
</evidence>
<evidence type="ECO:0000256" key="4">
    <source>
        <dbReference type="ARBA" id="ARBA00022692"/>
    </source>
</evidence>
<evidence type="ECO:0000256" key="3">
    <source>
        <dbReference type="ARBA" id="ARBA00022475"/>
    </source>
</evidence>
<feature type="transmembrane region" description="Helical" evidence="7">
    <location>
        <begin position="402"/>
        <end position="420"/>
    </location>
</feature>